<reference evidence="1" key="1">
    <citation type="submission" date="2019-08" db="EMBL/GenBank/DDBJ databases">
        <authorList>
            <person name="Kucharzyk K."/>
            <person name="Murdoch R.W."/>
            <person name="Higgins S."/>
            <person name="Loffler F."/>
        </authorList>
    </citation>
    <scope>NUCLEOTIDE SEQUENCE</scope>
</reference>
<gene>
    <name evidence="1" type="ORF">SDC9_178348</name>
</gene>
<protein>
    <submittedName>
        <fullName evidence="1">Uncharacterized protein</fullName>
    </submittedName>
</protein>
<name>A0A645GW32_9ZZZZ</name>
<dbReference type="AlphaFoldDB" id="A0A645GW32"/>
<evidence type="ECO:0000313" key="1">
    <source>
        <dbReference type="EMBL" id="MPN30877.1"/>
    </source>
</evidence>
<dbReference type="EMBL" id="VSSQ01082171">
    <property type="protein sequence ID" value="MPN30877.1"/>
    <property type="molecule type" value="Genomic_DNA"/>
</dbReference>
<sequence length="102" mass="11408">MELRKRSFCLPGGAAVLRGLVITGTEFHKLFFHLRDAQIGISFLLQQLHFRRKGCKLFRQIRKGLLIISALGPGQILLTGQVNDGFLQLADVLPQALKIALR</sequence>
<comment type="caution">
    <text evidence="1">The sequence shown here is derived from an EMBL/GenBank/DDBJ whole genome shotgun (WGS) entry which is preliminary data.</text>
</comment>
<organism evidence="1">
    <name type="scientific">bioreactor metagenome</name>
    <dbReference type="NCBI Taxonomy" id="1076179"/>
    <lineage>
        <taxon>unclassified sequences</taxon>
        <taxon>metagenomes</taxon>
        <taxon>ecological metagenomes</taxon>
    </lineage>
</organism>
<accession>A0A645GW32</accession>
<proteinExistence type="predicted"/>